<evidence type="ECO:0000256" key="2">
    <source>
        <dbReference type="ARBA" id="ARBA00022827"/>
    </source>
</evidence>
<keyword evidence="1 4" id="KW-0285">Flavoprotein</keyword>
<dbReference type="Pfam" id="PF00743">
    <property type="entry name" value="FMO-like"/>
    <property type="match status" value="1"/>
</dbReference>
<evidence type="ECO:0000256" key="1">
    <source>
        <dbReference type="ARBA" id="ARBA00022630"/>
    </source>
</evidence>
<dbReference type="Proteomes" id="UP000261520">
    <property type="component" value="Unplaced"/>
</dbReference>
<evidence type="ECO:0000313" key="6">
    <source>
        <dbReference type="Proteomes" id="UP000261520"/>
    </source>
</evidence>
<protein>
    <recommendedName>
        <fullName evidence="4">Flavin-containing monooxygenase</fullName>
        <ecNumber evidence="4">1.-.-.-</ecNumber>
    </recommendedName>
</protein>
<evidence type="ECO:0000256" key="3">
    <source>
        <dbReference type="ARBA" id="ARBA00023002"/>
    </source>
</evidence>
<evidence type="ECO:0000313" key="5">
    <source>
        <dbReference type="Ensembl" id="ENSPMGP00000014760.1"/>
    </source>
</evidence>
<dbReference type="Ensembl" id="ENSPMGT00000015737.1">
    <property type="protein sequence ID" value="ENSPMGP00000014760.1"/>
    <property type="gene ID" value="ENSPMGG00000012099.1"/>
</dbReference>
<sequence>MVQRVAVIGAGPSGLTSVKECLDEGLEPTCFESSDD</sequence>
<dbReference type="GO" id="GO:0050660">
    <property type="term" value="F:flavin adenine dinucleotide binding"/>
    <property type="evidence" value="ECO:0007669"/>
    <property type="project" value="InterPro"/>
</dbReference>
<reference evidence="5" key="1">
    <citation type="submission" date="2025-08" db="UniProtKB">
        <authorList>
            <consortium name="Ensembl"/>
        </authorList>
    </citation>
    <scope>IDENTIFICATION</scope>
</reference>
<proteinExistence type="inferred from homology"/>
<dbReference type="EC" id="1.-.-.-" evidence="4"/>
<dbReference type="GO" id="GO:0004499">
    <property type="term" value="F:N,N-dimethylaniline monooxygenase activity"/>
    <property type="evidence" value="ECO:0007669"/>
    <property type="project" value="InterPro"/>
</dbReference>
<accession>A0A3B4ADI4</accession>
<comment type="cofactor">
    <cofactor evidence="4">
        <name>FAD</name>
        <dbReference type="ChEBI" id="CHEBI:57692"/>
    </cofactor>
</comment>
<keyword evidence="2 4" id="KW-0274">FAD</keyword>
<comment type="similarity">
    <text evidence="4">Belongs to the FMO family.</text>
</comment>
<name>A0A3B4ADI4_9GOBI</name>
<keyword evidence="4" id="KW-0503">Monooxygenase</keyword>
<reference evidence="5" key="2">
    <citation type="submission" date="2025-09" db="UniProtKB">
        <authorList>
            <consortium name="Ensembl"/>
        </authorList>
    </citation>
    <scope>IDENTIFICATION</scope>
</reference>
<dbReference type="SUPFAM" id="SSF51905">
    <property type="entry name" value="FAD/NAD(P)-binding domain"/>
    <property type="match status" value="1"/>
</dbReference>
<evidence type="ECO:0000256" key="4">
    <source>
        <dbReference type="RuleBase" id="RU361177"/>
    </source>
</evidence>
<dbReference type="InterPro" id="IPR020946">
    <property type="entry name" value="Flavin_mOase-like"/>
</dbReference>
<dbReference type="InterPro" id="IPR036188">
    <property type="entry name" value="FAD/NAD-bd_sf"/>
</dbReference>
<dbReference type="AlphaFoldDB" id="A0A3B4ADI4"/>
<dbReference type="Gene3D" id="3.50.50.60">
    <property type="entry name" value="FAD/NAD(P)-binding domain"/>
    <property type="match status" value="1"/>
</dbReference>
<dbReference type="GO" id="GO:0050661">
    <property type="term" value="F:NADP binding"/>
    <property type="evidence" value="ECO:0007669"/>
    <property type="project" value="InterPro"/>
</dbReference>
<keyword evidence="3 4" id="KW-0560">Oxidoreductase</keyword>
<keyword evidence="6" id="KW-1185">Reference proteome</keyword>
<organism evidence="5 6">
    <name type="scientific">Periophthalmus magnuspinnatus</name>
    <dbReference type="NCBI Taxonomy" id="409849"/>
    <lineage>
        <taxon>Eukaryota</taxon>
        <taxon>Metazoa</taxon>
        <taxon>Chordata</taxon>
        <taxon>Craniata</taxon>
        <taxon>Vertebrata</taxon>
        <taxon>Euteleostomi</taxon>
        <taxon>Actinopterygii</taxon>
        <taxon>Neopterygii</taxon>
        <taxon>Teleostei</taxon>
        <taxon>Neoteleostei</taxon>
        <taxon>Acanthomorphata</taxon>
        <taxon>Gobiaria</taxon>
        <taxon>Gobiiformes</taxon>
        <taxon>Gobioidei</taxon>
        <taxon>Gobiidae</taxon>
        <taxon>Oxudercinae</taxon>
        <taxon>Periophthalmus</taxon>
    </lineage>
</organism>